<dbReference type="InterPro" id="IPR015946">
    <property type="entry name" value="KH_dom-like_a/b"/>
</dbReference>
<evidence type="ECO:0000313" key="1">
    <source>
        <dbReference type="EMBL" id="QNS41892.1"/>
    </source>
</evidence>
<proteinExistence type="predicted"/>
<gene>
    <name evidence="1" type="ORF">H0S70_02575</name>
</gene>
<evidence type="ECO:0000313" key="2">
    <source>
        <dbReference type="Proteomes" id="UP000516438"/>
    </source>
</evidence>
<dbReference type="InterPro" id="IPR052707">
    <property type="entry name" value="OsmC_Ohr_Peroxiredoxin"/>
</dbReference>
<dbReference type="KEGG" id="cmaq:H0S70_02575"/>
<dbReference type="EMBL" id="CP060203">
    <property type="protein sequence ID" value="QNS41892.1"/>
    <property type="molecule type" value="Genomic_DNA"/>
</dbReference>
<dbReference type="Proteomes" id="UP000516438">
    <property type="component" value="Chromosome"/>
</dbReference>
<protein>
    <submittedName>
        <fullName evidence="1">OsmC family protein</fullName>
    </submittedName>
</protein>
<dbReference type="SUPFAM" id="SSF82784">
    <property type="entry name" value="OsmC-like"/>
    <property type="match status" value="1"/>
</dbReference>
<dbReference type="PANTHER" id="PTHR42830">
    <property type="entry name" value="OSMOTICALLY INDUCIBLE FAMILY PROTEIN"/>
    <property type="match status" value="1"/>
</dbReference>
<dbReference type="Gene3D" id="3.30.300.20">
    <property type="match status" value="1"/>
</dbReference>
<keyword evidence="2" id="KW-1185">Reference proteome</keyword>
<name>A0A7H1DY34_9FLAO</name>
<sequence>MSQQHFYEVSATWNEGRKGELSSPILNKTIECATPPEFPNGVPGIWSPEHLYAAASSSCYLSTFLAIAENFKLEFLNFSCKTKCKLEVVEGKYQITEPEITPELLLKNPENDLEKAIKVLEKSKAACLVTNSMKTSVSLNLHLL</sequence>
<dbReference type="Pfam" id="PF02566">
    <property type="entry name" value="OsmC"/>
    <property type="match status" value="1"/>
</dbReference>
<organism evidence="1 2">
    <name type="scientific">Chryseobacterium manosquense</name>
    <dbReference type="NCBI Taxonomy" id="2754694"/>
    <lineage>
        <taxon>Bacteria</taxon>
        <taxon>Pseudomonadati</taxon>
        <taxon>Bacteroidota</taxon>
        <taxon>Flavobacteriia</taxon>
        <taxon>Flavobacteriales</taxon>
        <taxon>Weeksellaceae</taxon>
        <taxon>Chryseobacterium group</taxon>
        <taxon>Chryseobacterium</taxon>
    </lineage>
</organism>
<dbReference type="InterPro" id="IPR036102">
    <property type="entry name" value="OsmC/Ohrsf"/>
</dbReference>
<dbReference type="PANTHER" id="PTHR42830:SF2">
    <property type="entry name" value="OSMC_OHR FAMILY PROTEIN"/>
    <property type="match status" value="1"/>
</dbReference>
<dbReference type="RefSeq" id="WP_188321601.1">
    <property type="nucleotide sequence ID" value="NZ_CP060203.1"/>
</dbReference>
<dbReference type="AlphaFoldDB" id="A0A7H1DY34"/>
<accession>A0A7H1DY34</accession>
<reference evidence="1 2" key="1">
    <citation type="submission" date="2020-07" db="EMBL/GenBank/DDBJ databases">
        <title>Complete genome and description of Chryseobacterium manosquense strain Marseille-Q2069 sp. nov.</title>
        <authorList>
            <person name="Boxberger M."/>
        </authorList>
    </citation>
    <scope>NUCLEOTIDE SEQUENCE [LARGE SCALE GENOMIC DNA]</scope>
    <source>
        <strain evidence="1 2">Marseille-Q2069</strain>
    </source>
</reference>
<dbReference type="InterPro" id="IPR003718">
    <property type="entry name" value="OsmC/Ohr_fam"/>
</dbReference>